<sequence length="427" mass="45033">MAVLTPLLLVPISLDYLGAEGYGAWSAALAVTSLMLFADLGLGTGLMTKLGQLSARDRAPGTEGERLARAYVTNAYLVATLIVLAGWLILLLTTRVVPWAALLGATDPRDPEISAIALATLAAFVGNIVASLVVRVQYGIGQQAVSNVWQTVGSLASLAVAFVAAKSDPGAGTFVAWCAFTPVAIALLNTLTFFFLTTQGRGLRPDLSLSSFGVLRQILGLGSRFLLITVLLTVSTQVDPWLVAHTAGLEDVPTFSVPARIFAVIGTLALSLTQPLWPLHAQALAAGDVDWVSVVTRRMTVVSVAAVGGAGALAAVLGPGLVDAWLQSGIAREPVLWAGLAAWWVAQSATGPAFMAQNGAEVLGPQTLGYLALLVSLPLKWWVSETYGFIWIPWVGAVAFLLIIWPACTLGYHRTLRRFRLDTRPAA</sequence>
<dbReference type="Proteomes" id="UP001430172">
    <property type="component" value="Unassembled WGS sequence"/>
</dbReference>
<feature type="transmembrane region" description="Helical" evidence="6">
    <location>
        <begin position="389"/>
        <end position="412"/>
    </location>
</feature>
<feature type="transmembrane region" description="Helical" evidence="6">
    <location>
        <begin position="300"/>
        <end position="322"/>
    </location>
</feature>
<organism evidence="7 8">
    <name type="scientific">Phycicoccus sonneratiae</name>
    <dbReference type="NCBI Taxonomy" id="2807628"/>
    <lineage>
        <taxon>Bacteria</taxon>
        <taxon>Bacillati</taxon>
        <taxon>Actinomycetota</taxon>
        <taxon>Actinomycetes</taxon>
        <taxon>Micrococcales</taxon>
        <taxon>Intrasporangiaceae</taxon>
        <taxon>Phycicoccus</taxon>
    </lineage>
</organism>
<evidence type="ECO:0008006" key="9">
    <source>
        <dbReference type="Google" id="ProtNLM"/>
    </source>
</evidence>
<feature type="transmembrane region" description="Helical" evidence="6">
    <location>
        <begin position="218"/>
        <end position="238"/>
    </location>
</feature>
<keyword evidence="3 6" id="KW-0812">Transmembrane</keyword>
<feature type="transmembrane region" description="Helical" evidence="6">
    <location>
        <begin position="146"/>
        <end position="165"/>
    </location>
</feature>
<evidence type="ECO:0000256" key="2">
    <source>
        <dbReference type="ARBA" id="ARBA00022475"/>
    </source>
</evidence>
<evidence type="ECO:0000256" key="1">
    <source>
        <dbReference type="ARBA" id="ARBA00004651"/>
    </source>
</evidence>
<evidence type="ECO:0000256" key="3">
    <source>
        <dbReference type="ARBA" id="ARBA00022692"/>
    </source>
</evidence>
<evidence type="ECO:0000256" key="4">
    <source>
        <dbReference type="ARBA" id="ARBA00022989"/>
    </source>
</evidence>
<proteinExistence type="predicted"/>
<evidence type="ECO:0000313" key="8">
    <source>
        <dbReference type="Proteomes" id="UP001430172"/>
    </source>
</evidence>
<name>A0ABS2CMJ9_9MICO</name>
<dbReference type="RefSeq" id="WP_204131562.1">
    <property type="nucleotide sequence ID" value="NZ_JAFDVD010000012.1"/>
</dbReference>
<protein>
    <recommendedName>
        <fullName evidence="9">MATE family efflux transporter</fullName>
    </recommendedName>
</protein>
<feature type="transmembrane region" description="Helical" evidence="6">
    <location>
        <begin position="71"/>
        <end position="93"/>
    </location>
</feature>
<feature type="transmembrane region" description="Helical" evidence="6">
    <location>
        <begin position="171"/>
        <end position="197"/>
    </location>
</feature>
<feature type="transmembrane region" description="Helical" evidence="6">
    <location>
        <begin position="113"/>
        <end position="134"/>
    </location>
</feature>
<dbReference type="InterPro" id="IPR050833">
    <property type="entry name" value="Poly_Biosynth_Transport"/>
</dbReference>
<evidence type="ECO:0000313" key="7">
    <source>
        <dbReference type="EMBL" id="MBM6401107.1"/>
    </source>
</evidence>
<keyword evidence="5 6" id="KW-0472">Membrane</keyword>
<dbReference type="PANTHER" id="PTHR30250">
    <property type="entry name" value="PST FAMILY PREDICTED COLANIC ACID TRANSPORTER"/>
    <property type="match status" value="1"/>
</dbReference>
<evidence type="ECO:0000256" key="6">
    <source>
        <dbReference type="SAM" id="Phobius"/>
    </source>
</evidence>
<feature type="transmembrane region" description="Helical" evidence="6">
    <location>
        <begin position="29"/>
        <end position="50"/>
    </location>
</feature>
<accession>A0ABS2CMJ9</accession>
<evidence type="ECO:0000256" key="5">
    <source>
        <dbReference type="ARBA" id="ARBA00023136"/>
    </source>
</evidence>
<keyword evidence="4 6" id="KW-1133">Transmembrane helix</keyword>
<dbReference type="EMBL" id="JAFDVD010000012">
    <property type="protein sequence ID" value="MBM6401107.1"/>
    <property type="molecule type" value="Genomic_DNA"/>
</dbReference>
<keyword evidence="2" id="KW-1003">Cell membrane</keyword>
<comment type="caution">
    <text evidence="7">The sequence shown here is derived from an EMBL/GenBank/DDBJ whole genome shotgun (WGS) entry which is preliminary data.</text>
</comment>
<reference evidence="7" key="1">
    <citation type="submission" date="2021-02" db="EMBL/GenBank/DDBJ databases">
        <title>Phycicoccus sp. MQZ13P-5T, whole genome shotgun sequence.</title>
        <authorList>
            <person name="Tuo L."/>
        </authorList>
    </citation>
    <scope>NUCLEOTIDE SEQUENCE</scope>
    <source>
        <strain evidence="7">MQZ13P-5</strain>
    </source>
</reference>
<comment type="subcellular location">
    <subcellularLocation>
        <location evidence="1">Cell membrane</location>
        <topology evidence="1">Multi-pass membrane protein</topology>
    </subcellularLocation>
</comment>
<dbReference type="PANTHER" id="PTHR30250:SF26">
    <property type="entry name" value="PSMA PROTEIN"/>
    <property type="match status" value="1"/>
</dbReference>
<feature type="transmembrane region" description="Helical" evidence="6">
    <location>
        <begin position="258"/>
        <end position="279"/>
    </location>
</feature>
<gene>
    <name evidence="7" type="ORF">JQN70_11960</name>
</gene>
<keyword evidence="8" id="KW-1185">Reference proteome</keyword>